<evidence type="ECO:0000259" key="7">
    <source>
        <dbReference type="SMART" id="SM00752"/>
    </source>
</evidence>
<proteinExistence type="predicted"/>
<dbReference type="OrthoDB" id="327281at2157"/>
<feature type="domain" description="HTTM-like" evidence="7">
    <location>
        <begin position="23"/>
        <end position="292"/>
    </location>
</feature>
<evidence type="ECO:0000256" key="5">
    <source>
        <dbReference type="SAM" id="MobiDB-lite"/>
    </source>
</evidence>
<name>A0A2Z2HWX2_9EURY</name>
<dbReference type="Pfam" id="PF05090">
    <property type="entry name" value="HTTM"/>
    <property type="match status" value="1"/>
</dbReference>
<evidence type="ECO:0000256" key="2">
    <source>
        <dbReference type="ARBA" id="ARBA00022692"/>
    </source>
</evidence>
<feature type="transmembrane region" description="Helical" evidence="6">
    <location>
        <begin position="227"/>
        <end position="245"/>
    </location>
</feature>
<feature type="transmembrane region" description="Helical" evidence="6">
    <location>
        <begin position="252"/>
        <end position="269"/>
    </location>
</feature>
<evidence type="ECO:0000313" key="8">
    <source>
        <dbReference type="EMBL" id="ARS91602.1"/>
    </source>
</evidence>
<organism evidence="8 9">
    <name type="scientific">Natrarchaeobaculum aegyptiacum</name>
    <dbReference type="NCBI Taxonomy" id="745377"/>
    <lineage>
        <taxon>Archaea</taxon>
        <taxon>Methanobacteriati</taxon>
        <taxon>Methanobacteriota</taxon>
        <taxon>Stenosarchaea group</taxon>
        <taxon>Halobacteria</taxon>
        <taxon>Halobacteriales</taxon>
        <taxon>Natrialbaceae</taxon>
        <taxon>Natrarchaeobaculum</taxon>
    </lineage>
</organism>
<protein>
    <recommendedName>
        <fullName evidence="7">HTTM-like domain-containing protein</fullName>
    </recommendedName>
</protein>
<keyword evidence="4 6" id="KW-0472">Membrane</keyword>
<evidence type="ECO:0000313" key="9">
    <source>
        <dbReference type="Proteomes" id="UP000250088"/>
    </source>
</evidence>
<keyword evidence="9" id="KW-1185">Reference proteome</keyword>
<feature type="transmembrane region" description="Helical" evidence="6">
    <location>
        <begin position="275"/>
        <end position="293"/>
    </location>
</feature>
<feature type="transmembrane region" description="Helical" evidence="6">
    <location>
        <begin position="168"/>
        <end position="187"/>
    </location>
</feature>
<reference evidence="9" key="1">
    <citation type="submission" date="2017-02" db="EMBL/GenBank/DDBJ databases">
        <title>Natronthermophilus aegyptiacus gen. nov.,sp. nov., an aerobic, extremely halophilic alkalithermophilic archaeon isolated from the athalassohaline Wadi An Natrun, Egypt.</title>
        <authorList>
            <person name="Zhao B."/>
        </authorList>
    </citation>
    <scope>NUCLEOTIDE SEQUENCE [LARGE SCALE GENOMIC DNA]</scope>
    <source>
        <strain evidence="9">JW/NM-HA 15</strain>
    </source>
</reference>
<dbReference type="InterPro" id="IPR052964">
    <property type="entry name" value="Sporulation_signal_mat"/>
</dbReference>
<keyword evidence="2 6" id="KW-0812">Transmembrane</keyword>
<feature type="transmembrane region" description="Helical" evidence="6">
    <location>
        <begin position="339"/>
        <end position="361"/>
    </location>
</feature>
<dbReference type="Proteomes" id="UP000250088">
    <property type="component" value="Chromosome"/>
</dbReference>
<sequence>MNRRTRPSLARLAVSAREYVLDCFRIDARSLAVFRILVGVLIVADVFLRARNFSFYYTDGGVVTQRVARENTPEYAISVYYLTSDPSLIAGLLGLQVLFALALIVGYRTRTATILSFLFVVSLDHHNPFVLSYADTLFRLLLFWAIFLPLGERWSVDAVHADRVPRRSVVGVASALALGQMVFMYVLNGVHKSESALWRSGEAAPLVFGIDEMTFLLGDVLREFPTLLTYGGMLWFYMLLGGWLLVALRGRLRLPLLVLFVGGHLSFALTVRIGAFAYVALAGLALFVPAAFWQDGRRLCRRLGVDPVEVVPWETLRRVARSLPDRQLGPERFDVLKRVVATVTLALVVVALGMIVAVLVLNAGAIVDDGSYDQHRLNHEVAETPGGEYVHMTAESLGIVQPEWSVFAPQPRTTDRYYVFGAQTTDGDRLDVFNDREFTWDRPDAQLQTQHDTYRQRFFMNSVRRSGPDDELPANFGDHICTVYADEHDVELSHIRMFEVTEEITLDTLDRPTDRETDTEHIYRHTCSD</sequence>
<dbReference type="AlphaFoldDB" id="A0A2Z2HWX2"/>
<feature type="region of interest" description="Disordered" evidence="5">
    <location>
        <begin position="510"/>
        <end position="529"/>
    </location>
</feature>
<evidence type="ECO:0000256" key="1">
    <source>
        <dbReference type="ARBA" id="ARBA00004127"/>
    </source>
</evidence>
<feature type="transmembrane region" description="Helical" evidence="6">
    <location>
        <begin position="32"/>
        <end position="50"/>
    </location>
</feature>
<dbReference type="SMART" id="SM00752">
    <property type="entry name" value="HTTM"/>
    <property type="match status" value="1"/>
</dbReference>
<evidence type="ECO:0000256" key="3">
    <source>
        <dbReference type="ARBA" id="ARBA00022989"/>
    </source>
</evidence>
<feature type="transmembrane region" description="Helical" evidence="6">
    <location>
        <begin position="88"/>
        <end position="107"/>
    </location>
</feature>
<keyword evidence="3 6" id="KW-1133">Transmembrane helix</keyword>
<dbReference type="PANTHER" id="PTHR39535">
    <property type="entry name" value="SPORULATION-DELAYING PROTEIN SDPB"/>
    <property type="match status" value="1"/>
</dbReference>
<dbReference type="InterPro" id="IPR011020">
    <property type="entry name" value="HTTM-like"/>
</dbReference>
<evidence type="ECO:0000256" key="4">
    <source>
        <dbReference type="ARBA" id="ARBA00023136"/>
    </source>
</evidence>
<comment type="subcellular location">
    <subcellularLocation>
        <location evidence="1">Endomembrane system</location>
        <topology evidence="1">Multi-pass membrane protein</topology>
    </subcellularLocation>
</comment>
<dbReference type="GO" id="GO:0012505">
    <property type="term" value="C:endomembrane system"/>
    <property type="evidence" value="ECO:0007669"/>
    <property type="project" value="UniProtKB-SubCell"/>
</dbReference>
<dbReference type="EMBL" id="CP019893">
    <property type="protein sequence ID" value="ARS91602.1"/>
    <property type="molecule type" value="Genomic_DNA"/>
</dbReference>
<accession>A0A2Z2HWX2</accession>
<dbReference type="InterPro" id="IPR053934">
    <property type="entry name" value="HTTM_dom"/>
</dbReference>
<evidence type="ECO:0000256" key="6">
    <source>
        <dbReference type="SAM" id="Phobius"/>
    </source>
</evidence>
<gene>
    <name evidence="8" type="ORF">B1756_00230</name>
</gene>
<dbReference type="PANTHER" id="PTHR39535:SF2">
    <property type="entry name" value="HTTM DOMAIN-CONTAINING PROTEIN"/>
    <property type="match status" value="1"/>
</dbReference>
<dbReference type="KEGG" id="naj:B1756_00230"/>